<keyword evidence="1" id="KW-0732">Signal</keyword>
<evidence type="ECO:0000256" key="1">
    <source>
        <dbReference type="SAM" id="SignalP"/>
    </source>
</evidence>
<dbReference type="STRING" id="441103.TRN7648_04141"/>
<reference evidence="2 3" key="1">
    <citation type="submission" date="2015-09" db="EMBL/GenBank/DDBJ databases">
        <authorList>
            <consortium name="Swine Surveillance"/>
        </authorList>
    </citation>
    <scope>NUCLEOTIDE SEQUENCE [LARGE SCALE GENOMIC DNA]</scope>
    <source>
        <strain evidence="2 3">CECT 7648</strain>
    </source>
</reference>
<evidence type="ECO:0000313" key="3">
    <source>
        <dbReference type="Proteomes" id="UP000054935"/>
    </source>
</evidence>
<feature type="chain" id="PRO_5006063524" evidence="1">
    <location>
        <begin position="27"/>
        <end position="151"/>
    </location>
</feature>
<dbReference type="OrthoDB" id="7876829at2"/>
<name>A0A0P1GKI3_9RHOB</name>
<sequence>MSKKFITGVIAIASLIATLSAAPARADNKDLQAFVGTAVTLFMLQQMLENNDRVKVRRYEPQRYQNAAPNKPRHYDGGNRRALLPAQCEKTVWGQNNKKRNVMTRSCLNNNFRAAKRLPDMCETRFWLNGKVRNGYNVSCLKGNGYTVARR</sequence>
<dbReference type="RefSeq" id="WP_058249486.1">
    <property type="nucleotide sequence ID" value="NZ_CYSE01000016.1"/>
</dbReference>
<dbReference type="EMBL" id="CYSE01000016">
    <property type="protein sequence ID" value="CUH82599.1"/>
    <property type="molecule type" value="Genomic_DNA"/>
</dbReference>
<keyword evidence="3" id="KW-1185">Reference proteome</keyword>
<protein>
    <submittedName>
        <fullName evidence="2">Uncharacterized protein</fullName>
    </submittedName>
</protein>
<dbReference type="Proteomes" id="UP000054935">
    <property type="component" value="Unassembled WGS sequence"/>
</dbReference>
<organism evidence="2 3">
    <name type="scientific">Tropicibacter naphthalenivorans</name>
    <dbReference type="NCBI Taxonomy" id="441103"/>
    <lineage>
        <taxon>Bacteria</taxon>
        <taxon>Pseudomonadati</taxon>
        <taxon>Pseudomonadota</taxon>
        <taxon>Alphaproteobacteria</taxon>
        <taxon>Rhodobacterales</taxon>
        <taxon>Roseobacteraceae</taxon>
        <taxon>Tropicibacter</taxon>
    </lineage>
</organism>
<gene>
    <name evidence="2" type="ORF">TRN7648_04141</name>
</gene>
<feature type="signal peptide" evidence="1">
    <location>
        <begin position="1"/>
        <end position="26"/>
    </location>
</feature>
<dbReference type="AlphaFoldDB" id="A0A0P1GKI3"/>
<accession>A0A0P1GKI3</accession>
<evidence type="ECO:0000313" key="2">
    <source>
        <dbReference type="EMBL" id="CUH82599.1"/>
    </source>
</evidence>
<proteinExistence type="predicted"/>